<protein>
    <submittedName>
        <fullName evidence="1">Uncharacterized protein</fullName>
    </submittedName>
</protein>
<proteinExistence type="predicted"/>
<keyword evidence="2" id="KW-1185">Reference proteome</keyword>
<gene>
    <name evidence="1" type="ORF">GCM10010246_78090</name>
</gene>
<reference evidence="2" key="1">
    <citation type="journal article" date="2019" name="Int. J. Syst. Evol. Microbiol.">
        <title>The Global Catalogue of Microorganisms (GCM) 10K type strain sequencing project: providing services to taxonomists for standard genome sequencing and annotation.</title>
        <authorList>
            <consortium name="The Broad Institute Genomics Platform"/>
            <consortium name="The Broad Institute Genome Sequencing Center for Infectious Disease"/>
            <person name="Wu L."/>
            <person name="Ma J."/>
        </authorList>
    </citation>
    <scope>NUCLEOTIDE SEQUENCE [LARGE SCALE GENOMIC DNA]</scope>
    <source>
        <strain evidence="2">JCM 4316</strain>
    </source>
</reference>
<comment type="caution">
    <text evidence="1">The sequence shown here is derived from an EMBL/GenBank/DDBJ whole genome shotgun (WGS) entry which is preliminary data.</text>
</comment>
<accession>A0ABP5U8X0</accession>
<evidence type="ECO:0000313" key="1">
    <source>
        <dbReference type="EMBL" id="GAA2372025.1"/>
    </source>
</evidence>
<organism evidence="1 2">
    <name type="scientific">Streptomyces cuspidosporus</name>
    <dbReference type="NCBI Taxonomy" id="66882"/>
    <lineage>
        <taxon>Bacteria</taxon>
        <taxon>Bacillati</taxon>
        <taxon>Actinomycetota</taxon>
        <taxon>Actinomycetes</taxon>
        <taxon>Kitasatosporales</taxon>
        <taxon>Streptomycetaceae</taxon>
        <taxon>Streptomyces</taxon>
    </lineage>
</organism>
<dbReference type="Proteomes" id="UP001500253">
    <property type="component" value="Unassembled WGS sequence"/>
</dbReference>
<dbReference type="EMBL" id="BAAASD010000059">
    <property type="protein sequence ID" value="GAA2372025.1"/>
    <property type="molecule type" value="Genomic_DNA"/>
</dbReference>
<name>A0ABP5U8X0_9ACTN</name>
<evidence type="ECO:0000313" key="2">
    <source>
        <dbReference type="Proteomes" id="UP001500253"/>
    </source>
</evidence>
<sequence length="186" mass="20582">MFGDTLLRLPPLSVNYLMLLVTYDFDTTRMPGERSVSFEQEWKGLRAEATTRMRLNEAGKTSPATASGDLIVYRDDLGRVGHEAFLLHDRLKKAGDMTRGAKDDGSTAKAASVLTTHHFTLGGALTTMTMIWNDQLKTLLQACAHISNHLDYSKKSQAHTDAKIAADMARRDGAAMPVSEISKYYE</sequence>